<feature type="region of interest" description="Disordered" evidence="2">
    <location>
        <begin position="259"/>
        <end position="349"/>
    </location>
</feature>
<dbReference type="EMBL" id="CDNC01000019">
    <property type="protein sequence ID" value="CEM62035.1"/>
    <property type="molecule type" value="Genomic_DNA"/>
</dbReference>
<accession>A0A0B7GYN4</accession>
<evidence type="ECO:0000256" key="2">
    <source>
        <dbReference type="SAM" id="MobiDB-lite"/>
    </source>
</evidence>
<dbReference type="Proteomes" id="UP000042527">
    <property type="component" value="Unassembled WGS sequence"/>
</dbReference>
<dbReference type="AlphaFoldDB" id="A0A0B7GYN4"/>
<name>A0A0B7GYN4_TREPH</name>
<protein>
    <submittedName>
        <fullName evidence="3">Treponemal membrane protein A</fullName>
    </submittedName>
</protein>
<evidence type="ECO:0000256" key="1">
    <source>
        <dbReference type="SAM" id="Coils"/>
    </source>
</evidence>
<feature type="compositionally biased region" description="Basic and acidic residues" evidence="2">
    <location>
        <begin position="265"/>
        <end position="282"/>
    </location>
</feature>
<proteinExistence type="predicted"/>
<reference evidence="4" key="1">
    <citation type="submission" date="2015-01" db="EMBL/GenBank/DDBJ databases">
        <authorList>
            <person name="Manzoor Shahid"/>
            <person name="Zubair Saima"/>
        </authorList>
    </citation>
    <scope>NUCLEOTIDE SEQUENCE [LARGE SCALE GENOMIC DNA]</scope>
    <source>
        <strain evidence="4">V1</strain>
    </source>
</reference>
<feature type="compositionally biased region" description="Acidic residues" evidence="2">
    <location>
        <begin position="317"/>
        <end position="327"/>
    </location>
</feature>
<evidence type="ECO:0000313" key="3">
    <source>
        <dbReference type="EMBL" id="CEM62035.1"/>
    </source>
</evidence>
<gene>
    <name evidence="3" type="primary">tmpA</name>
    <name evidence="3" type="ORF">TPHV1_260024</name>
</gene>
<keyword evidence="1" id="KW-0175">Coiled coil</keyword>
<organism evidence="3 4">
    <name type="scientific">Treponema phagedenis</name>
    <dbReference type="NCBI Taxonomy" id="162"/>
    <lineage>
        <taxon>Bacteria</taxon>
        <taxon>Pseudomonadati</taxon>
        <taxon>Spirochaetota</taxon>
        <taxon>Spirochaetia</taxon>
        <taxon>Spirochaetales</taxon>
        <taxon>Treponemataceae</taxon>
        <taxon>Treponema</taxon>
    </lineage>
</organism>
<dbReference type="PROSITE" id="PS51257">
    <property type="entry name" value="PROKAR_LIPOPROTEIN"/>
    <property type="match status" value="1"/>
</dbReference>
<evidence type="ECO:0000313" key="4">
    <source>
        <dbReference type="Proteomes" id="UP000042527"/>
    </source>
</evidence>
<sequence>MEVNEMKLKTLVFSLSALFLVLGFTGCKSKAQAKAEQEAQERKALMAENAKIEKRLMQAKNAATEAEANVYYPEKFAQIEDLEKQSSEAKEQDDLKKANSLGSAAADKYETLANKMKIANQRSKIEANKLAKYDEESYRLGEEAEKKIDGLYESDSVAALQTSNESLMYYNKVIDAGYKSLSQDAKKTADDAKAALTAVKVAASLKPQQEEADGIYAKAEEAENSAQYEQSYGGYTSAAQAYNDLTQIIKAKRLEAQKAMQAAKTKQELSAKLANEADKESPLPENAEGFSKEPIEVEPLPTDVLNAPQDEKAEETVPVEEMNENSSEEVNGNAEKIESTEEPIEGGVQ</sequence>
<feature type="compositionally biased region" description="Acidic residues" evidence="2">
    <location>
        <begin position="340"/>
        <end position="349"/>
    </location>
</feature>
<feature type="coiled-coil region" evidence="1">
    <location>
        <begin position="28"/>
        <end position="99"/>
    </location>
</feature>
<keyword evidence="4" id="KW-1185">Reference proteome</keyword>